<evidence type="ECO:0000256" key="2">
    <source>
        <dbReference type="ARBA" id="ARBA00006375"/>
    </source>
</evidence>
<protein>
    <recommendedName>
        <fullName evidence="14">ADP/ATP translocase</fullName>
    </recommendedName>
    <alternativeName>
        <fullName evidence="14">ADP,ATP carrier protein</fullName>
    </alternativeName>
</protein>
<feature type="repeat" description="Solcar" evidence="12">
    <location>
        <begin position="1"/>
        <end position="80"/>
    </location>
</feature>
<evidence type="ECO:0000256" key="9">
    <source>
        <dbReference type="ARBA" id="ARBA00023128"/>
    </source>
</evidence>
<dbReference type="SUPFAM" id="SSF103506">
    <property type="entry name" value="Mitochondrial carrier"/>
    <property type="match status" value="1"/>
</dbReference>
<evidence type="ECO:0000313" key="15">
    <source>
        <dbReference type="EMBL" id="GMN53831.1"/>
    </source>
</evidence>
<evidence type="ECO:0000256" key="11">
    <source>
        <dbReference type="ARBA" id="ARBA00024143"/>
    </source>
</evidence>
<dbReference type="InterPro" id="IPR023395">
    <property type="entry name" value="MCP_dom_sf"/>
</dbReference>
<dbReference type="Gramene" id="FCD_00019971-RA">
    <property type="protein sequence ID" value="FCD_00019971-RA:cds"/>
    <property type="gene ID" value="FCD_00019971"/>
</dbReference>
<dbReference type="GO" id="GO:0005743">
    <property type="term" value="C:mitochondrial inner membrane"/>
    <property type="evidence" value="ECO:0007669"/>
    <property type="project" value="UniProtKB-SubCell"/>
</dbReference>
<keyword evidence="10 12" id="KW-0472">Membrane</keyword>
<evidence type="ECO:0000256" key="6">
    <source>
        <dbReference type="ARBA" id="ARBA00022737"/>
    </source>
</evidence>
<evidence type="ECO:0000256" key="7">
    <source>
        <dbReference type="ARBA" id="ARBA00022792"/>
    </source>
</evidence>
<comment type="subcellular location">
    <subcellularLocation>
        <location evidence="14">Membrane</location>
        <topology evidence="14">Multi-pass membrane protein</topology>
    </subcellularLocation>
    <subcellularLocation>
        <location evidence="1">Mitochondrion inner membrane</location>
        <topology evidence="1">Multi-pass membrane protein</topology>
    </subcellularLocation>
</comment>
<gene>
    <name evidence="15" type="ORF">TIFTF001_022964</name>
</gene>
<comment type="caution">
    <text evidence="15">The sequence shown here is derived from an EMBL/GenBank/DDBJ whole genome shotgun (WGS) entry which is preliminary data.</text>
</comment>
<dbReference type="PANTHER" id="PTHR45635">
    <property type="entry name" value="ADP,ATP CARRIER PROTEIN 1-RELATED-RELATED"/>
    <property type="match status" value="1"/>
</dbReference>
<keyword evidence="4" id="KW-0050">Antiport</keyword>
<dbReference type="InterPro" id="IPR002113">
    <property type="entry name" value="ADT_euk_type"/>
</dbReference>
<keyword evidence="8 14" id="KW-1133">Transmembrane helix</keyword>
<organism evidence="15 16">
    <name type="scientific">Ficus carica</name>
    <name type="common">Common fig</name>
    <dbReference type="NCBI Taxonomy" id="3494"/>
    <lineage>
        <taxon>Eukaryota</taxon>
        <taxon>Viridiplantae</taxon>
        <taxon>Streptophyta</taxon>
        <taxon>Embryophyta</taxon>
        <taxon>Tracheophyta</taxon>
        <taxon>Spermatophyta</taxon>
        <taxon>Magnoliopsida</taxon>
        <taxon>eudicotyledons</taxon>
        <taxon>Gunneridae</taxon>
        <taxon>Pentapetalae</taxon>
        <taxon>rosids</taxon>
        <taxon>fabids</taxon>
        <taxon>Rosales</taxon>
        <taxon>Moraceae</taxon>
        <taxon>Ficeae</taxon>
        <taxon>Ficus</taxon>
    </lineage>
</organism>
<dbReference type="GO" id="GO:1990544">
    <property type="term" value="P:mitochondrial ATP transmembrane transport"/>
    <property type="evidence" value="ECO:0007669"/>
    <property type="project" value="InterPro"/>
</dbReference>
<keyword evidence="7" id="KW-0999">Mitochondrion inner membrane</keyword>
<keyword evidence="9" id="KW-0496">Mitochondrion</keyword>
<proteinExistence type="inferred from homology"/>
<keyword evidence="5 12" id="KW-0812">Transmembrane</keyword>
<comment type="similarity">
    <text evidence="2 13">Belongs to the mitochondrial carrier (TC 2.A.29) family.</text>
</comment>
<evidence type="ECO:0000256" key="4">
    <source>
        <dbReference type="ARBA" id="ARBA00022449"/>
    </source>
</evidence>
<evidence type="ECO:0000256" key="3">
    <source>
        <dbReference type="ARBA" id="ARBA00022448"/>
    </source>
</evidence>
<comment type="subunit">
    <text evidence="14">Monomer.</text>
</comment>
<keyword evidence="16" id="KW-1185">Reference proteome</keyword>
<feature type="transmembrane region" description="Helical" evidence="14">
    <location>
        <begin position="61"/>
        <end position="83"/>
    </location>
</feature>
<evidence type="ECO:0000256" key="12">
    <source>
        <dbReference type="PROSITE-ProRule" id="PRU00282"/>
    </source>
</evidence>
<evidence type="ECO:0000256" key="5">
    <source>
        <dbReference type="ARBA" id="ARBA00022692"/>
    </source>
</evidence>
<dbReference type="GO" id="GO:0140021">
    <property type="term" value="P:mitochondrial ADP transmembrane transport"/>
    <property type="evidence" value="ECO:0007669"/>
    <property type="project" value="InterPro"/>
</dbReference>
<evidence type="ECO:0000313" key="16">
    <source>
        <dbReference type="Proteomes" id="UP001187192"/>
    </source>
</evidence>
<comment type="caution">
    <text evidence="14">Lacks conserved residue(s) required for the propagation of feature annotation.</text>
</comment>
<sequence>MVKYGVILGSALACYPYDTVRRRTMMTSGEAIKYKNSWDAFNQIIKNEGAKSLYKGFGARILHTSAITVSFTVYGLLQTLLLLKHIGRGSSEY</sequence>
<evidence type="ECO:0000256" key="8">
    <source>
        <dbReference type="ARBA" id="ARBA00022989"/>
    </source>
</evidence>
<dbReference type="Pfam" id="PF00153">
    <property type="entry name" value="Mito_carr"/>
    <property type="match status" value="1"/>
</dbReference>
<keyword evidence="3 13" id="KW-0813">Transport</keyword>
<dbReference type="PROSITE" id="PS50920">
    <property type="entry name" value="SOLCAR"/>
    <property type="match status" value="1"/>
</dbReference>
<dbReference type="GO" id="GO:0005471">
    <property type="term" value="F:ATP:ADP antiporter activity"/>
    <property type="evidence" value="ECO:0007669"/>
    <property type="project" value="UniProtKB-UniRule"/>
</dbReference>
<keyword evidence="6" id="KW-0677">Repeat</keyword>
<evidence type="ECO:0000256" key="14">
    <source>
        <dbReference type="RuleBase" id="RU368008"/>
    </source>
</evidence>
<accession>A0AA88DEZ6</accession>
<dbReference type="AlphaFoldDB" id="A0AA88DEZ6"/>
<comment type="catalytic activity">
    <reaction evidence="11">
        <text>ADP(in) + ATP(out) = ADP(out) + ATP(in)</text>
        <dbReference type="Rhea" id="RHEA:34999"/>
        <dbReference type="ChEBI" id="CHEBI:30616"/>
        <dbReference type="ChEBI" id="CHEBI:456216"/>
    </reaction>
    <physiologicalReaction direction="left-to-right" evidence="11">
        <dbReference type="Rhea" id="RHEA:35000"/>
    </physiologicalReaction>
</comment>
<name>A0AA88DEZ6_FICCA</name>
<dbReference type="EMBL" id="BTGU01000048">
    <property type="protein sequence ID" value="GMN53831.1"/>
    <property type="molecule type" value="Genomic_DNA"/>
</dbReference>
<evidence type="ECO:0000256" key="13">
    <source>
        <dbReference type="RuleBase" id="RU000488"/>
    </source>
</evidence>
<comment type="function">
    <text evidence="14">Catalyzes the exchange of ADP and ATP across the membrane.</text>
</comment>
<reference evidence="15" key="1">
    <citation type="submission" date="2023-07" db="EMBL/GenBank/DDBJ databases">
        <title>draft genome sequence of fig (Ficus carica).</title>
        <authorList>
            <person name="Takahashi T."/>
            <person name="Nishimura K."/>
        </authorList>
    </citation>
    <scope>NUCLEOTIDE SEQUENCE</scope>
</reference>
<dbReference type="InterPro" id="IPR018108">
    <property type="entry name" value="MCP_transmembrane"/>
</dbReference>
<evidence type="ECO:0000256" key="1">
    <source>
        <dbReference type="ARBA" id="ARBA00004448"/>
    </source>
</evidence>
<dbReference type="PANTHER" id="PTHR45635:SF14">
    <property type="entry name" value="ADP_ATP TRANSLOCASE"/>
    <property type="match status" value="1"/>
</dbReference>
<evidence type="ECO:0000256" key="10">
    <source>
        <dbReference type="ARBA" id="ARBA00023136"/>
    </source>
</evidence>
<dbReference type="Gene3D" id="1.50.40.10">
    <property type="entry name" value="Mitochondrial carrier domain"/>
    <property type="match status" value="1"/>
</dbReference>
<dbReference type="Proteomes" id="UP001187192">
    <property type="component" value="Unassembled WGS sequence"/>
</dbReference>